<dbReference type="InParanoid" id="A0A2K1JDA6"/>
<proteinExistence type="predicted"/>
<dbReference type="EnsemblPlants" id="Pp3c15_15189V3.1">
    <property type="protein sequence ID" value="PAC:32928822.CDS.1"/>
    <property type="gene ID" value="Pp3c15_15189"/>
</dbReference>
<accession>A0A2K1JDA6</accession>
<evidence type="ECO:0000313" key="3">
    <source>
        <dbReference type="EnsemblPlants" id="PAC:32928822.CDS.1"/>
    </source>
</evidence>
<dbReference type="Proteomes" id="UP000006727">
    <property type="component" value="Chromosome 15"/>
</dbReference>
<organism evidence="2">
    <name type="scientific">Physcomitrium patens</name>
    <name type="common">Spreading-leaved earth moss</name>
    <name type="synonym">Physcomitrella patens</name>
    <dbReference type="NCBI Taxonomy" id="3218"/>
    <lineage>
        <taxon>Eukaryota</taxon>
        <taxon>Viridiplantae</taxon>
        <taxon>Streptophyta</taxon>
        <taxon>Embryophyta</taxon>
        <taxon>Bryophyta</taxon>
        <taxon>Bryophytina</taxon>
        <taxon>Bryopsida</taxon>
        <taxon>Funariidae</taxon>
        <taxon>Funariales</taxon>
        <taxon>Funariaceae</taxon>
        <taxon>Physcomitrium</taxon>
    </lineage>
</organism>
<dbReference type="EMBL" id="ABEU02000015">
    <property type="protein sequence ID" value="PNR39503.1"/>
    <property type="molecule type" value="Genomic_DNA"/>
</dbReference>
<name>A0A2K1JDA6_PHYPA</name>
<gene>
    <name evidence="2" type="ORF">PHYPA_019781</name>
</gene>
<evidence type="ECO:0000313" key="4">
    <source>
        <dbReference type="Proteomes" id="UP000006727"/>
    </source>
</evidence>
<reference evidence="2 4" key="1">
    <citation type="journal article" date="2008" name="Science">
        <title>The Physcomitrella genome reveals evolutionary insights into the conquest of land by plants.</title>
        <authorList>
            <person name="Rensing S."/>
            <person name="Lang D."/>
            <person name="Zimmer A."/>
            <person name="Terry A."/>
            <person name="Salamov A."/>
            <person name="Shapiro H."/>
            <person name="Nishiyama T."/>
            <person name="Perroud P.-F."/>
            <person name="Lindquist E."/>
            <person name="Kamisugi Y."/>
            <person name="Tanahashi T."/>
            <person name="Sakakibara K."/>
            <person name="Fujita T."/>
            <person name="Oishi K."/>
            <person name="Shin-I T."/>
            <person name="Kuroki Y."/>
            <person name="Toyoda A."/>
            <person name="Suzuki Y."/>
            <person name="Hashimoto A."/>
            <person name="Yamaguchi K."/>
            <person name="Sugano A."/>
            <person name="Kohara Y."/>
            <person name="Fujiyama A."/>
            <person name="Anterola A."/>
            <person name="Aoki S."/>
            <person name="Ashton N."/>
            <person name="Barbazuk W.B."/>
            <person name="Barker E."/>
            <person name="Bennetzen J."/>
            <person name="Bezanilla M."/>
            <person name="Blankenship R."/>
            <person name="Cho S.H."/>
            <person name="Dutcher S."/>
            <person name="Estelle M."/>
            <person name="Fawcett J.A."/>
            <person name="Gundlach H."/>
            <person name="Hanada K."/>
            <person name="Heyl A."/>
            <person name="Hicks K.A."/>
            <person name="Hugh J."/>
            <person name="Lohr M."/>
            <person name="Mayer K."/>
            <person name="Melkozernov A."/>
            <person name="Murata T."/>
            <person name="Nelson D."/>
            <person name="Pils B."/>
            <person name="Prigge M."/>
            <person name="Reiss B."/>
            <person name="Renner T."/>
            <person name="Rombauts S."/>
            <person name="Rushton P."/>
            <person name="Sanderfoot A."/>
            <person name="Schween G."/>
            <person name="Shiu S.-H."/>
            <person name="Stueber K."/>
            <person name="Theodoulou F.L."/>
            <person name="Tu H."/>
            <person name="Van de Peer Y."/>
            <person name="Verrier P.J."/>
            <person name="Waters E."/>
            <person name="Wood A."/>
            <person name="Yang L."/>
            <person name="Cove D."/>
            <person name="Cuming A."/>
            <person name="Hasebe M."/>
            <person name="Lucas S."/>
            <person name="Mishler D.B."/>
            <person name="Reski R."/>
            <person name="Grigoriev I."/>
            <person name="Quatrano R.S."/>
            <person name="Boore J.L."/>
        </authorList>
    </citation>
    <scope>NUCLEOTIDE SEQUENCE [LARGE SCALE GENOMIC DNA]</scope>
    <source>
        <strain evidence="3 4">cv. Gransden 2004</strain>
    </source>
</reference>
<keyword evidence="1" id="KW-1133">Transmembrane helix</keyword>
<reference evidence="3" key="3">
    <citation type="submission" date="2020-12" db="UniProtKB">
        <authorList>
            <consortium name="EnsemblPlants"/>
        </authorList>
    </citation>
    <scope>IDENTIFICATION</scope>
</reference>
<reference evidence="2 4" key="2">
    <citation type="journal article" date="2018" name="Plant J.">
        <title>The Physcomitrella patens chromosome-scale assembly reveals moss genome structure and evolution.</title>
        <authorList>
            <person name="Lang D."/>
            <person name="Ullrich K.K."/>
            <person name="Murat F."/>
            <person name="Fuchs J."/>
            <person name="Jenkins J."/>
            <person name="Haas F.B."/>
            <person name="Piednoel M."/>
            <person name="Gundlach H."/>
            <person name="Van Bel M."/>
            <person name="Meyberg R."/>
            <person name="Vives C."/>
            <person name="Morata J."/>
            <person name="Symeonidi A."/>
            <person name="Hiss M."/>
            <person name="Muchero W."/>
            <person name="Kamisugi Y."/>
            <person name="Saleh O."/>
            <person name="Blanc G."/>
            <person name="Decker E.L."/>
            <person name="van Gessel N."/>
            <person name="Grimwood J."/>
            <person name="Hayes R.D."/>
            <person name="Graham S.W."/>
            <person name="Gunter L.E."/>
            <person name="McDaniel S.F."/>
            <person name="Hoernstein S.N.W."/>
            <person name="Larsson A."/>
            <person name="Li F.W."/>
            <person name="Perroud P.F."/>
            <person name="Phillips J."/>
            <person name="Ranjan P."/>
            <person name="Rokshar D.S."/>
            <person name="Rothfels C.J."/>
            <person name="Schneider L."/>
            <person name="Shu S."/>
            <person name="Stevenson D.W."/>
            <person name="Thummler F."/>
            <person name="Tillich M."/>
            <person name="Villarreal Aguilar J.C."/>
            <person name="Widiez T."/>
            <person name="Wong G.K."/>
            <person name="Wymore A."/>
            <person name="Zhang Y."/>
            <person name="Zimmer A.D."/>
            <person name="Quatrano R.S."/>
            <person name="Mayer K.F.X."/>
            <person name="Goodstein D."/>
            <person name="Casacuberta J.M."/>
            <person name="Vandepoele K."/>
            <person name="Reski R."/>
            <person name="Cuming A.C."/>
            <person name="Tuskan G.A."/>
            <person name="Maumus F."/>
            <person name="Salse J."/>
            <person name="Schmutz J."/>
            <person name="Rensing S.A."/>
        </authorList>
    </citation>
    <scope>NUCLEOTIDE SEQUENCE [LARGE SCALE GENOMIC DNA]</scope>
    <source>
        <strain evidence="3 4">cv. Gransden 2004</strain>
    </source>
</reference>
<keyword evidence="1" id="KW-0472">Membrane</keyword>
<keyword evidence="4" id="KW-1185">Reference proteome</keyword>
<dbReference type="AlphaFoldDB" id="A0A2K1JDA6"/>
<dbReference type="Gramene" id="Pp3c15_15189V3.1">
    <property type="protein sequence ID" value="PAC:32928822.CDS.1"/>
    <property type="gene ID" value="Pp3c15_15189"/>
</dbReference>
<evidence type="ECO:0000256" key="1">
    <source>
        <dbReference type="SAM" id="Phobius"/>
    </source>
</evidence>
<feature type="transmembrane region" description="Helical" evidence="1">
    <location>
        <begin position="75"/>
        <end position="108"/>
    </location>
</feature>
<feature type="transmembrane region" description="Helical" evidence="1">
    <location>
        <begin position="136"/>
        <end position="164"/>
    </location>
</feature>
<keyword evidence="1" id="KW-0812">Transmembrane</keyword>
<protein>
    <submittedName>
        <fullName evidence="2 3">Uncharacterized protein</fullName>
    </submittedName>
</protein>
<sequence>MGRGTRRWIQARIAGSSVGIPSSSCAHHTLLILRPSLTSSHHIDTGSIDADHWRPFPSCSSMFSLPSPYPGSRRFLLLLISDSALLLLLLLVVLLHLLTVPMAIILSFSSCDHPNFLLECALFQTNCLILFDWLMYLGYLATFFFSFSRIGIFLMSMVHLTLLARQKKYHQRWSHNV</sequence>
<evidence type="ECO:0000313" key="2">
    <source>
        <dbReference type="EMBL" id="PNR39503.1"/>
    </source>
</evidence>